<sequence>METTSTDTAVEERQWPQYLDLELLLSEPDLLAVALPTRSLDVGHAGGCG</sequence>
<organism evidence="1 2">
    <name type="scientific">Kitasatospora aburaviensis</name>
    <dbReference type="NCBI Taxonomy" id="67265"/>
    <lineage>
        <taxon>Bacteria</taxon>
        <taxon>Bacillati</taxon>
        <taxon>Actinomycetota</taxon>
        <taxon>Actinomycetes</taxon>
        <taxon>Kitasatosporales</taxon>
        <taxon>Streptomycetaceae</taxon>
        <taxon>Kitasatospora</taxon>
    </lineage>
</organism>
<evidence type="ECO:0000313" key="2">
    <source>
        <dbReference type="Proteomes" id="UP001596067"/>
    </source>
</evidence>
<keyword evidence="2" id="KW-1185">Reference proteome</keyword>
<evidence type="ECO:0000313" key="1">
    <source>
        <dbReference type="EMBL" id="MFC5890881.1"/>
    </source>
</evidence>
<name>A0ABW1F8Y1_9ACTN</name>
<reference evidence="2" key="1">
    <citation type="journal article" date="2019" name="Int. J. Syst. Evol. Microbiol.">
        <title>The Global Catalogue of Microorganisms (GCM) 10K type strain sequencing project: providing services to taxonomists for standard genome sequencing and annotation.</title>
        <authorList>
            <consortium name="The Broad Institute Genomics Platform"/>
            <consortium name="The Broad Institute Genome Sequencing Center for Infectious Disease"/>
            <person name="Wu L."/>
            <person name="Ma J."/>
        </authorList>
    </citation>
    <scope>NUCLEOTIDE SEQUENCE [LARGE SCALE GENOMIC DNA]</scope>
    <source>
        <strain evidence="2">CGMCC 4.1469</strain>
    </source>
</reference>
<gene>
    <name evidence="1" type="ORF">ACFP0N_38615</name>
</gene>
<comment type="caution">
    <text evidence="1">The sequence shown here is derived from an EMBL/GenBank/DDBJ whole genome shotgun (WGS) entry which is preliminary data.</text>
</comment>
<dbReference type="EMBL" id="JBHSOD010000101">
    <property type="protein sequence ID" value="MFC5890881.1"/>
    <property type="molecule type" value="Genomic_DNA"/>
</dbReference>
<accession>A0ABW1F8Y1</accession>
<dbReference type="RefSeq" id="WP_313762786.1">
    <property type="nucleotide sequence ID" value="NZ_BAAAVH010000059.1"/>
</dbReference>
<proteinExistence type="predicted"/>
<protein>
    <submittedName>
        <fullName evidence="1">Uncharacterized protein</fullName>
    </submittedName>
</protein>
<dbReference type="Proteomes" id="UP001596067">
    <property type="component" value="Unassembled WGS sequence"/>
</dbReference>